<reference evidence="1" key="1">
    <citation type="submission" date="2021-01" db="EMBL/GenBank/DDBJ databases">
        <title>Whole genome shotgun sequence of Rhizocola hellebori NBRC 109834.</title>
        <authorList>
            <person name="Komaki H."/>
            <person name="Tamura T."/>
        </authorList>
    </citation>
    <scope>NUCLEOTIDE SEQUENCE</scope>
    <source>
        <strain evidence="1">NBRC 109834</strain>
    </source>
</reference>
<dbReference type="AlphaFoldDB" id="A0A8J3Q5D1"/>
<sequence length="93" mass="9914">MRGAVLDAAGDQRVEGLTCGAYHEKIAEVLIEDVLGRHPGVDAAEHHSERVLAAGDSTSPVGGRIAVKWFTANPSFVSGHEPGERQTRLGWIV</sequence>
<evidence type="ECO:0000313" key="2">
    <source>
        <dbReference type="Proteomes" id="UP000612899"/>
    </source>
</evidence>
<dbReference type="Proteomes" id="UP000612899">
    <property type="component" value="Unassembled WGS sequence"/>
</dbReference>
<proteinExistence type="predicted"/>
<dbReference type="EMBL" id="BONY01000011">
    <property type="protein sequence ID" value="GIH04169.1"/>
    <property type="molecule type" value="Genomic_DNA"/>
</dbReference>
<keyword evidence="2" id="KW-1185">Reference proteome</keyword>
<protein>
    <submittedName>
        <fullName evidence="1">Uncharacterized protein</fullName>
    </submittedName>
</protein>
<gene>
    <name evidence="1" type="ORF">Rhe02_22360</name>
</gene>
<evidence type="ECO:0000313" key="1">
    <source>
        <dbReference type="EMBL" id="GIH04169.1"/>
    </source>
</evidence>
<name>A0A8J3Q5D1_9ACTN</name>
<organism evidence="1 2">
    <name type="scientific">Rhizocola hellebori</name>
    <dbReference type="NCBI Taxonomy" id="1392758"/>
    <lineage>
        <taxon>Bacteria</taxon>
        <taxon>Bacillati</taxon>
        <taxon>Actinomycetota</taxon>
        <taxon>Actinomycetes</taxon>
        <taxon>Micromonosporales</taxon>
        <taxon>Micromonosporaceae</taxon>
        <taxon>Rhizocola</taxon>
    </lineage>
</organism>
<accession>A0A8J3Q5D1</accession>
<comment type="caution">
    <text evidence="1">The sequence shown here is derived from an EMBL/GenBank/DDBJ whole genome shotgun (WGS) entry which is preliminary data.</text>
</comment>